<gene>
    <name evidence="8" type="ORF">D1O30_06110</name>
</gene>
<feature type="transmembrane region" description="Helical" evidence="7">
    <location>
        <begin position="189"/>
        <end position="211"/>
    </location>
</feature>
<protein>
    <submittedName>
        <fullName evidence="8">AI-2E family transporter</fullName>
    </submittedName>
</protein>
<comment type="similarity">
    <text evidence="2">Belongs to the autoinducer-2 exporter (AI-2E) (TC 2.A.86) family.</text>
</comment>
<dbReference type="EMBL" id="QWDD01000001">
    <property type="protein sequence ID" value="RNJ51588.1"/>
    <property type="molecule type" value="Genomic_DNA"/>
</dbReference>
<evidence type="ECO:0000256" key="6">
    <source>
        <dbReference type="SAM" id="MobiDB-lite"/>
    </source>
</evidence>
<feature type="transmembrane region" description="Helical" evidence="7">
    <location>
        <begin position="284"/>
        <end position="317"/>
    </location>
</feature>
<keyword evidence="4 7" id="KW-1133">Transmembrane helix</keyword>
<accession>A0A3M9XWZ6</accession>
<comment type="subcellular location">
    <subcellularLocation>
        <location evidence="1">Membrane</location>
        <topology evidence="1">Multi-pass membrane protein</topology>
    </subcellularLocation>
</comment>
<organism evidence="8 9">
    <name type="scientific">Methylocystis hirsuta</name>
    <dbReference type="NCBI Taxonomy" id="369798"/>
    <lineage>
        <taxon>Bacteria</taxon>
        <taxon>Pseudomonadati</taxon>
        <taxon>Pseudomonadota</taxon>
        <taxon>Alphaproteobacteria</taxon>
        <taxon>Hyphomicrobiales</taxon>
        <taxon>Methylocystaceae</taxon>
        <taxon>Methylocystis</taxon>
    </lineage>
</organism>
<name>A0A3M9XWZ6_9HYPH</name>
<evidence type="ECO:0000313" key="9">
    <source>
        <dbReference type="Proteomes" id="UP000268623"/>
    </source>
</evidence>
<feature type="transmembrane region" description="Helical" evidence="7">
    <location>
        <begin position="231"/>
        <end position="263"/>
    </location>
</feature>
<evidence type="ECO:0000313" key="8">
    <source>
        <dbReference type="EMBL" id="RNJ51588.1"/>
    </source>
</evidence>
<evidence type="ECO:0000256" key="3">
    <source>
        <dbReference type="ARBA" id="ARBA00022692"/>
    </source>
</evidence>
<evidence type="ECO:0000256" key="7">
    <source>
        <dbReference type="SAM" id="Phobius"/>
    </source>
</evidence>
<dbReference type="Pfam" id="PF01594">
    <property type="entry name" value="AI-2E_transport"/>
    <property type="match status" value="1"/>
</dbReference>
<evidence type="ECO:0000256" key="1">
    <source>
        <dbReference type="ARBA" id="ARBA00004141"/>
    </source>
</evidence>
<dbReference type="RefSeq" id="WP_123177445.1">
    <property type="nucleotide sequence ID" value="NZ_QWDD01000001.1"/>
</dbReference>
<keyword evidence="3 7" id="KW-0812">Transmembrane</keyword>
<dbReference type="Proteomes" id="UP000268623">
    <property type="component" value="Unassembled WGS sequence"/>
</dbReference>
<sequence length="355" mass="37924">MTRSEFVLRSVIFVAIALAPFLIWLLFNVIVLATGAVLVATLIHLVATPFLKIRLPRGVALTLSGLLIASIIGGTFYLFGRTMAGEFHDVLRRAEQTADAISLEIARSGLSDYLPSSFGENISLSGLIGRSFTISIEAVLGGLVAFFAGVFIASEPALYSEGFTLLFAPRWRNRARETLGHVSTALRRWLLGQMIEMVTMGVMAGVAVWLIGLPSPFALGAISGLSEFIPYIGPILAIFPSVAVAATIGPYTMLWTILAYLAIHQLDGNMIMPLIQRQLVRVPPALMLISIALFGTLFGLGATIFAAPLTVVIYVAVIKLYVRDTLGESTTLPGEKADPKSLPGAGMSSISPSSD</sequence>
<keyword evidence="9" id="KW-1185">Reference proteome</keyword>
<evidence type="ECO:0000256" key="2">
    <source>
        <dbReference type="ARBA" id="ARBA00009773"/>
    </source>
</evidence>
<proteinExistence type="inferred from homology"/>
<dbReference type="GO" id="GO:0016020">
    <property type="term" value="C:membrane"/>
    <property type="evidence" value="ECO:0007669"/>
    <property type="project" value="UniProtKB-SubCell"/>
</dbReference>
<dbReference type="PANTHER" id="PTHR21716">
    <property type="entry name" value="TRANSMEMBRANE PROTEIN"/>
    <property type="match status" value="1"/>
</dbReference>
<evidence type="ECO:0000256" key="5">
    <source>
        <dbReference type="ARBA" id="ARBA00023136"/>
    </source>
</evidence>
<dbReference type="GO" id="GO:0055085">
    <property type="term" value="P:transmembrane transport"/>
    <property type="evidence" value="ECO:0007669"/>
    <property type="project" value="TreeGrafter"/>
</dbReference>
<reference evidence="8 9" key="1">
    <citation type="submission" date="2018-08" db="EMBL/GenBank/DDBJ databases">
        <title>Genome sequence of Methylocystis hirsuta CSC1, a methanotroph able to accumulate PHAs.</title>
        <authorList>
            <person name="Bordel S."/>
            <person name="Rodriguez E."/>
            <person name="Gancedo J."/>
            <person name="Munoz R."/>
        </authorList>
    </citation>
    <scope>NUCLEOTIDE SEQUENCE [LARGE SCALE GENOMIC DNA]</scope>
    <source>
        <strain evidence="8 9">CSC1</strain>
    </source>
</reference>
<keyword evidence="5 7" id="KW-0472">Membrane</keyword>
<dbReference type="InterPro" id="IPR002549">
    <property type="entry name" value="AI-2E-like"/>
</dbReference>
<evidence type="ECO:0000256" key="4">
    <source>
        <dbReference type="ARBA" id="ARBA00022989"/>
    </source>
</evidence>
<comment type="caution">
    <text evidence="8">The sequence shown here is derived from an EMBL/GenBank/DDBJ whole genome shotgun (WGS) entry which is preliminary data.</text>
</comment>
<dbReference type="PANTHER" id="PTHR21716:SF62">
    <property type="entry name" value="TRANSPORT PROTEIN YDBI-RELATED"/>
    <property type="match status" value="1"/>
</dbReference>
<dbReference type="OrthoDB" id="5761230at2"/>
<dbReference type="AlphaFoldDB" id="A0A3M9XWZ6"/>
<feature type="region of interest" description="Disordered" evidence="6">
    <location>
        <begin position="331"/>
        <end position="355"/>
    </location>
</feature>
<feature type="transmembrane region" description="Helical" evidence="7">
    <location>
        <begin position="58"/>
        <end position="79"/>
    </location>
</feature>